<evidence type="ECO:0000313" key="3">
    <source>
        <dbReference type="EMBL" id="STO72608.1"/>
    </source>
</evidence>
<dbReference type="Proteomes" id="UP000254465">
    <property type="component" value="Unassembled WGS sequence"/>
</dbReference>
<evidence type="ECO:0000313" key="2">
    <source>
        <dbReference type="EMBL" id="STO71888.1"/>
    </source>
</evidence>
<evidence type="ECO:0000313" key="4">
    <source>
        <dbReference type="Proteomes" id="UP000254465"/>
    </source>
</evidence>
<dbReference type="SUPFAM" id="SSF46785">
    <property type="entry name" value="Winged helix' DNA-binding domain"/>
    <property type="match status" value="1"/>
</dbReference>
<dbReference type="AlphaFoldDB" id="A0A377I927"/>
<sequence>MTNLPINAFTGTINNQPTLLINARDLHKVLQVRTRFDIWINRRLEDNLFLENVDFLNVIKSERVKTGVWGSREMEVKDYHLTIDTAKHLCLMEHSEIGYQIRQQFIEDDNKMRALIPQLNAELNEAKRQLLSIPTFLRQNPQELGVLLTNARKALFVAHPECEKIVLYREMGLNNSEIAKLLDLGKTALENRLRKLFDLGLLQRRQTQNTQLALFSQGGNNEQV</sequence>
<dbReference type="EMBL" id="UGHK01000002">
    <property type="protein sequence ID" value="STO72608.1"/>
    <property type="molecule type" value="Genomic_DNA"/>
</dbReference>
<dbReference type="EMBL" id="UGHK01000002">
    <property type="protein sequence ID" value="STO71888.1"/>
    <property type="molecule type" value="Genomic_DNA"/>
</dbReference>
<organism evidence="2 4">
    <name type="scientific">Avibacterium paragallinarum</name>
    <name type="common">Haemophilus gallinarum</name>
    <dbReference type="NCBI Taxonomy" id="728"/>
    <lineage>
        <taxon>Bacteria</taxon>
        <taxon>Pseudomonadati</taxon>
        <taxon>Pseudomonadota</taxon>
        <taxon>Gammaproteobacteria</taxon>
        <taxon>Pasteurellales</taxon>
        <taxon>Pasteurellaceae</taxon>
        <taxon>Avibacterium</taxon>
    </lineage>
</organism>
<dbReference type="Pfam" id="PF08346">
    <property type="entry name" value="AntA"/>
    <property type="match status" value="1"/>
</dbReference>
<name>A0A377I927_AVIPA</name>
<feature type="domain" description="AntA/AntB antirepressor" evidence="1">
    <location>
        <begin position="21"/>
        <end position="94"/>
    </location>
</feature>
<protein>
    <submittedName>
        <fullName evidence="2">Phage anti-repressor protein</fullName>
    </submittedName>
</protein>
<accession>A0A377I927</accession>
<dbReference type="InterPro" id="IPR013557">
    <property type="entry name" value="AntA/B_antirep"/>
</dbReference>
<dbReference type="InterPro" id="IPR036390">
    <property type="entry name" value="WH_DNA-bd_sf"/>
</dbReference>
<gene>
    <name evidence="2" type="ORF">NCTC11296_01803</name>
    <name evidence="3" type="ORF">NCTC11296_02540</name>
</gene>
<reference evidence="2 4" key="1">
    <citation type="submission" date="2018-06" db="EMBL/GenBank/DDBJ databases">
        <authorList>
            <consortium name="Pathogen Informatics"/>
            <person name="Doyle S."/>
        </authorList>
    </citation>
    <scope>NUCLEOTIDE SEQUENCE [LARGE SCALE GENOMIC DNA]</scope>
    <source>
        <strain evidence="2 4">NCTC11296</strain>
    </source>
</reference>
<proteinExistence type="predicted"/>
<dbReference type="RefSeq" id="WP_021724228.1">
    <property type="nucleotide sequence ID" value="NZ_RQXP01000007.1"/>
</dbReference>
<evidence type="ECO:0000259" key="1">
    <source>
        <dbReference type="Pfam" id="PF08346"/>
    </source>
</evidence>